<gene>
    <name evidence="2" type="ORF">B0H17DRAFT_1028373</name>
</gene>
<dbReference type="AlphaFoldDB" id="A0AAD7MBQ7"/>
<reference evidence="2" key="1">
    <citation type="submission" date="2023-03" db="EMBL/GenBank/DDBJ databases">
        <title>Massive genome expansion in bonnet fungi (Mycena s.s.) driven by repeated elements and novel gene families across ecological guilds.</title>
        <authorList>
            <consortium name="Lawrence Berkeley National Laboratory"/>
            <person name="Harder C.B."/>
            <person name="Miyauchi S."/>
            <person name="Viragh M."/>
            <person name="Kuo A."/>
            <person name="Thoen E."/>
            <person name="Andreopoulos B."/>
            <person name="Lu D."/>
            <person name="Skrede I."/>
            <person name="Drula E."/>
            <person name="Henrissat B."/>
            <person name="Morin E."/>
            <person name="Kohler A."/>
            <person name="Barry K."/>
            <person name="LaButti K."/>
            <person name="Morin E."/>
            <person name="Salamov A."/>
            <person name="Lipzen A."/>
            <person name="Mereny Z."/>
            <person name="Hegedus B."/>
            <person name="Baldrian P."/>
            <person name="Stursova M."/>
            <person name="Weitz H."/>
            <person name="Taylor A."/>
            <person name="Grigoriev I.V."/>
            <person name="Nagy L.G."/>
            <person name="Martin F."/>
            <person name="Kauserud H."/>
        </authorList>
    </citation>
    <scope>NUCLEOTIDE SEQUENCE</scope>
    <source>
        <strain evidence="2">CBHHK067</strain>
    </source>
</reference>
<protein>
    <submittedName>
        <fullName evidence="2">Uncharacterized protein</fullName>
    </submittedName>
</protein>
<dbReference type="EMBL" id="JARKIE010000002">
    <property type="protein sequence ID" value="KAJ7709576.1"/>
    <property type="molecule type" value="Genomic_DNA"/>
</dbReference>
<comment type="caution">
    <text evidence="2">The sequence shown here is derived from an EMBL/GenBank/DDBJ whole genome shotgun (WGS) entry which is preliminary data.</text>
</comment>
<evidence type="ECO:0000313" key="2">
    <source>
        <dbReference type="EMBL" id="KAJ7709576.1"/>
    </source>
</evidence>
<evidence type="ECO:0000313" key="3">
    <source>
        <dbReference type="Proteomes" id="UP001221757"/>
    </source>
</evidence>
<organism evidence="2 3">
    <name type="scientific">Mycena rosella</name>
    <name type="common">Pink bonnet</name>
    <name type="synonym">Agaricus rosellus</name>
    <dbReference type="NCBI Taxonomy" id="1033263"/>
    <lineage>
        <taxon>Eukaryota</taxon>
        <taxon>Fungi</taxon>
        <taxon>Dikarya</taxon>
        <taxon>Basidiomycota</taxon>
        <taxon>Agaricomycotina</taxon>
        <taxon>Agaricomycetes</taxon>
        <taxon>Agaricomycetidae</taxon>
        <taxon>Agaricales</taxon>
        <taxon>Marasmiineae</taxon>
        <taxon>Mycenaceae</taxon>
        <taxon>Mycena</taxon>
    </lineage>
</organism>
<evidence type="ECO:0000256" key="1">
    <source>
        <dbReference type="SAM" id="MobiDB-lite"/>
    </source>
</evidence>
<dbReference type="Proteomes" id="UP001221757">
    <property type="component" value="Unassembled WGS sequence"/>
</dbReference>
<name>A0AAD7MBQ7_MYCRO</name>
<sequence length="156" mass="16436">MNPMTCSRAARGAALFEKSVREGIWPMYMPVPGGLGGPTRRPAETSLSCPTRCCGLSSHHGNLEPGCGMSVSSPRISSRCRKPLRTQCGKSGARCDARSTGGETSGPKFVVTSGVHSSGQEEYRKQGPISYTLDVGVLTDEKKSLSSRGILSDGPC</sequence>
<proteinExistence type="predicted"/>
<feature type="region of interest" description="Disordered" evidence="1">
    <location>
        <begin position="86"/>
        <end position="124"/>
    </location>
</feature>
<keyword evidence="3" id="KW-1185">Reference proteome</keyword>
<accession>A0AAD7MBQ7</accession>